<evidence type="ECO:0000313" key="2">
    <source>
        <dbReference type="RefSeq" id="XP_052758617.1"/>
    </source>
</evidence>
<dbReference type="RefSeq" id="XP_052758617.1">
    <property type="nucleotide sequence ID" value="XM_052902657.1"/>
</dbReference>
<gene>
    <name evidence="2" type="primary">LOC128202411</name>
</gene>
<sequence length="251" mass="27670">MESVQQSLEQLMAHFDTRMAAFQSNLDKASTAPVTLSTLSSDFAQFKTLMTESLISLQQQVHVLAQQQDRLEMHNRRKILLLHGVRVDDEGDLTTVVSGILTERLKVPVSPDNISRTHRMGGLSQGKLRPILVKFRRTEVRNSVWSAKTALKNSGITLSEFLTKTRHDIFMKARKHFGVTKCWTRNGVVVIIGPDGKRHRVSSIAEVSQLINVLPISAGGVVSISTNTSVALKTSDSAGAGSSRSKRVVKK</sequence>
<organism evidence="1 2">
    <name type="scientific">Galleria mellonella</name>
    <name type="common">Greater wax moth</name>
    <dbReference type="NCBI Taxonomy" id="7137"/>
    <lineage>
        <taxon>Eukaryota</taxon>
        <taxon>Metazoa</taxon>
        <taxon>Ecdysozoa</taxon>
        <taxon>Arthropoda</taxon>
        <taxon>Hexapoda</taxon>
        <taxon>Insecta</taxon>
        <taxon>Pterygota</taxon>
        <taxon>Neoptera</taxon>
        <taxon>Endopterygota</taxon>
        <taxon>Lepidoptera</taxon>
        <taxon>Glossata</taxon>
        <taxon>Ditrysia</taxon>
        <taxon>Pyraloidea</taxon>
        <taxon>Pyralidae</taxon>
        <taxon>Galleriinae</taxon>
        <taxon>Galleria</taxon>
    </lineage>
</organism>
<protein>
    <submittedName>
        <fullName evidence="2">Uncharacterized protein LOC128202411</fullName>
    </submittedName>
</protein>
<accession>A0ABM3N4V6</accession>
<evidence type="ECO:0000313" key="1">
    <source>
        <dbReference type="Proteomes" id="UP001652740"/>
    </source>
</evidence>
<reference evidence="2" key="1">
    <citation type="submission" date="2025-08" db="UniProtKB">
        <authorList>
            <consortium name="RefSeq"/>
        </authorList>
    </citation>
    <scope>IDENTIFICATION</scope>
    <source>
        <tissue evidence="2">Whole larvae</tissue>
    </source>
</reference>
<dbReference type="GeneID" id="128202411"/>
<name>A0ABM3N4V6_GALME</name>
<proteinExistence type="predicted"/>
<dbReference type="Proteomes" id="UP001652740">
    <property type="component" value="Unplaced"/>
</dbReference>
<keyword evidence="1" id="KW-1185">Reference proteome</keyword>